<evidence type="ECO:0000313" key="1">
    <source>
        <dbReference type="Proteomes" id="UP000001819"/>
    </source>
</evidence>
<keyword evidence="1" id="KW-1185">Reference proteome</keyword>
<protein>
    <submittedName>
        <fullName evidence="2">Uncharacterized protein</fullName>
    </submittedName>
</protein>
<organism evidence="1 2">
    <name type="scientific">Drosophila pseudoobscura pseudoobscura</name>
    <name type="common">Fruit fly</name>
    <dbReference type="NCBI Taxonomy" id="46245"/>
    <lineage>
        <taxon>Eukaryota</taxon>
        <taxon>Metazoa</taxon>
        <taxon>Ecdysozoa</taxon>
        <taxon>Arthropoda</taxon>
        <taxon>Hexapoda</taxon>
        <taxon>Insecta</taxon>
        <taxon>Pterygota</taxon>
        <taxon>Neoptera</taxon>
        <taxon>Endopterygota</taxon>
        <taxon>Diptera</taxon>
        <taxon>Brachycera</taxon>
        <taxon>Muscomorpha</taxon>
        <taxon>Ephydroidea</taxon>
        <taxon>Drosophilidae</taxon>
        <taxon>Drosophila</taxon>
        <taxon>Sophophora</taxon>
    </lineage>
</organism>
<dbReference type="Proteomes" id="UP000001819">
    <property type="component" value="Chromosome 3"/>
</dbReference>
<sequence length="159" mass="18391">MTSSLSTFVLTKWDYEPVSIETYSTDESQLKIESKIDRLKRGEFGISCTLEWIYDIDETTMVEGTAYRSSSGAENDYKILPWSVPKLPLYEYLDTYYKDLLIPNIGHCSNLPQFKGKFQPPWPKQIYHLDKCVFDGEGLPEVVPPGFYKIIFSLNGFYI</sequence>
<dbReference type="KEGG" id="dpo:6898651"/>
<dbReference type="ExpressionAtlas" id="A0A6I8VQX7">
    <property type="expression patterns" value="baseline"/>
</dbReference>
<dbReference type="InterPro" id="IPR010512">
    <property type="entry name" value="DUF1091"/>
</dbReference>
<reference evidence="2" key="2">
    <citation type="submission" date="2025-08" db="UniProtKB">
        <authorList>
            <consortium name="RefSeq"/>
        </authorList>
    </citation>
    <scope>IDENTIFICATION</scope>
    <source>
        <strain evidence="2">MV-25-SWS-2005</strain>
        <tissue evidence="2">Whole body</tissue>
    </source>
</reference>
<dbReference type="RefSeq" id="XP_033233475.1">
    <property type="nucleotide sequence ID" value="XM_033377584.1"/>
</dbReference>
<gene>
    <name evidence="2" type="primary">LOC6898651</name>
</gene>
<proteinExistence type="predicted"/>
<dbReference type="PANTHER" id="PTHR21112">
    <property type="entry name" value="CHEMOSENSORY PROTEIN A 29A-RELATED"/>
    <property type="match status" value="1"/>
</dbReference>
<dbReference type="AlphaFoldDB" id="A0A6I8VQX7"/>
<evidence type="ECO:0000313" key="2">
    <source>
        <dbReference type="RefSeq" id="XP_033233475.1"/>
    </source>
</evidence>
<reference evidence="1" key="1">
    <citation type="submission" date="2024-06" db="UniProtKB">
        <authorList>
            <consortium name="RefSeq"/>
        </authorList>
    </citation>
    <scope>NUCLEOTIDE SEQUENCE [LARGE SCALE GENOMIC DNA]</scope>
    <source>
        <strain evidence="1">MV2-25</strain>
    </source>
</reference>
<name>A0A6I8VQX7_DROPS</name>
<dbReference type="Pfam" id="PF06477">
    <property type="entry name" value="DUF1091"/>
    <property type="match status" value="1"/>
</dbReference>
<accession>A0A6I8VQX7</accession>
<dbReference type="InParanoid" id="A0A6I8VQX7"/>
<dbReference type="PANTHER" id="PTHR21112:SF0">
    <property type="entry name" value="CHEMOSENSORY PROTEIN A 29A-RELATED"/>
    <property type="match status" value="1"/>
</dbReference>